<protein>
    <recommendedName>
        <fullName evidence="3">Cysteine-rich domain-containing protein</fullName>
    </recommendedName>
</protein>
<dbReference type="Pfam" id="PF02754">
    <property type="entry name" value="CCG"/>
    <property type="match status" value="2"/>
</dbReference>
<evidence type="ECO:0000313" key="4">
    <source>
        <dbReference type="EMBL" id="BEQ16630.1"/>
    </source>
</evidence>
<evidence type="ECO:0000256" key="2">
    <source>
        <dbReference type="SAM" id="MobiDB-lite"/>
    </source>
</evidence>
<dbReference type="EMBL" id="AP028679">
    <property type="protein sequence ID" value="BEQ16630.1"/>
    <property type="molecule type" value="Genomic_DNA"/>
</dbReference>
<evidence type="ECO:0000256" key="1">
    <source>
        <dbReference type="ARBA" id="ARBA00023002"/>
    </source>
</evidence>
<dbReference type="Gene3D" id="1.20.1050.140">
    <property type="match status" value="1"/>
</dbReference>
<sequence>MSYALFLGCKIPSYAPQYETSARAVLGKLGIQLTEMEFNCCGYPLRDQHFELFILAAARNLALAEAQGVELMTLCKCCLGTLKRAQKFLEEQPDLLAMVQEKLAPEGLKYQGTAQVRHIQSVLHDEVGLEKLEDLVQAPLNGLKVAAMYGCHALRPSRITGFDNAYGPKLIEELLKVIGAEGVPWQGRLRCCGGPLRERNPELSLATIMMRLEEFAASEAQVLMVDCPHTLLQVKWAHETLSGEGKPSLDGVVLYPQLLGLALGLEPGRLDLTQNAPAPSGLKASPPPAKADPGGEKPKAVGGNSPA</sequence>
<dbReference type="KEGG" id="dmp:FAK_36960"/>
<dbReference type="PANTHER" id="PTHR42947">
    <property type="entry name" value="COB--COM HETERODISULFIDE REDUCTASE SUBUNIT B 1"/>
    <property type="match status" value="1"/>
</dbReference>
<accession>A0AAU9EYP3</accession>
<keyword evidence="5" id="KW-1185">Reference proteome</keyword>
<keyword evidence="1" id="KW-0560">Oxidoreductase</keyword>
<dbReference type="Proteomes" id="UP001366166">
    <property type="component" value="Chromosome"/>
</dbReference>
<dbReference type="GO" id="GO:0016491">
    <property type="term" value="F:oxidoreductase activity"/>
    <property type="evidence" value="ECO:0007669"/>
    <property type="project" value="UniProtKB-KW"/>
</dbReference>
<evidence type="ECO:0000259" key="3">
    <source>
        <dbReference type="Pfam" id="PF02754"/>
    </source>
</evidence>
<feature type="domain" description="Cysteine-rich" evidence="3">
    <location>
        <begin position="3"/>
        <end position="83"/>
    </location>
</feature>
<dbReference type="InterPro" id="IPR051278">
    <property type="entry name" value="HdrB/HdrD_reductase"/>
</dbReference>
<organism evidence="4 5">
    <name type="scientific">Desulfoferula mesophila</name>
    <dbReference type="NCBI Taxonomy" id="3058419"/>
    <lineage>
        <taxon>Bacteria</taxon>
        <taxon>Pseudomonadati</taxon>
        <taxon>Thermodesulfobacteriota</taxon>
        <taxon>Desulfarculia</taxon>
        <taxon>Desulfarculales</taxon>
        <taxon>Desulfarculaceae</taxon>
        <taxon>Desulfoferula</taxon>
    </lineage>
</organism>
<name>A0AAU9EYP3_9BACT</name>
<gene>
    <name evidence="4" type="ORF">FAK_36960</name>
</gene>
<reference evidence="5" key="1">
    <citation type="journal article" date="2023" name="Arch. Microbiol.">
        <title>Desulfoferula mesophilus gen. nov. sp. nov., a mesophilic sulfate-reducing bacterium isolated from a brackish lake sediment.</title>
        <authorList>
            <person name="Watanabe T."/>
            <person name="Yabe T."/>
            <person name="Tsuji J.M."/>
            <person name="Fukui M."/>
        </authorList>
    </citation>
    <scope>NUCLEOTIDE SEQUENCE [LARGE SCALE GENOMIC DNA]</scope>
    <source>
        <strain evidence="5">12FAK</strain>
    </source>
</reference>
<feature type="region of interest" description="Disordered" evidence="2">
    <location>
        <begin position="272"/>
        <end position="307"/>
    </location>
</feature>
<dbReference type="RefSeq" id="WP_338602735.1">
    <property type="nucleotide sequence ID" value="NZ_AP028679.1"/>
</dbReference>
<dbReference type="AlphaFoldDB" id="A0AAU9EYP3"/>
<dbReference type="InterPro" id="IPR004017">
    <property type="entry name" value="Cys_rich_dom"/>
</dbReference>
<proteinExistence type="predicted"/>
<feature type="domain" description="Cysteine-rich" evidence="3">
    <location>
        <begin position="145"/>
        <end position="234"/>
    </location>
</feature>
<evidence type="ECO:0000313" key="5">
    <source>
        <dbReference type="Proteomes" id="UP001366166"/>
    </source>
</evidence>
<dbReference type="PANTHER" id="PTHR42947:SF1">
    <property type="entry name" value="COB--COM HETERODISULFIDE REDUCTASE SUBUNIT B 1"/>
    <property type="match status" value="1"/>
</dbReference>